<reference evidence="1" key="1">
    <citation type="submission" date="2020-03" db="EMBL/GenBank/DDBJ databases">
        <title>The deep terrestrial virosphere.</title>
        <authorList>
            <person name="Holmfeldt K."/>
            <person name="Nilsson E."/>
            <person name="Simone D."/>
            <person name="Lopez-Fernandez M."/>
            <person name="Wu X."/>
            <person name="de Brujin I."/>
            <person name="Lundin D."/>
            <person name="Andersson A."/>
            <person name="Bertilsson S."/>
            <person name="Dopson M."/>
        </authorList>
    </citation>
    <scope>NUCLEOTIDE SEQUENCE</scope>
    <source>
        <strain evidence="1">MM415B02188</strain>
    </source>
</reference>
<sequence length="61" mass="7117">MYNFISSFGETVIKDEGIPFEYLRNIASDIEPLIESLFEKGYKLKEITVEKIICPLCKRPF</sequence>
<proteinExistence type="predicted"/>
<dbReference type="AlphaFoldDB" id="A0A6M3KWR8"/>
<accession>A0A6M3KWR8</accession>
<evidence type="ECO:0000313" key="1">
    <source>
        <dbReference type="EMBL" id="QJA85698.1"/>
    </source>
</evidence>
<gene>
    <name evidence="1" type="ORF">MM415B02188_0021</name>
</gene>
<dbReference type="EMBL" id="MT142589">
    <property type="protein sequence ID" value="QJA85698.1"/>
    <property type="molecule type" value="Genomic_DNA"/>
</dbReference>
<name>A0A6M3KWR8_9ZZZZ</name>
<organism evidence="1">
    <name type="scientific">viral metagenome</name>
    <dbReference type="NCBI Taxonomy" id="1070528"/>
    <lineage>
        <taxon>unclassified sequences</taxon>
        <taxon>metagenomes</taxon>
        <taxon>organismal metagenomes</taxon>
    </lineage>
</organism>
<protein>
    <submittedName>
        <fullName evidence="1">Uncharacterized protein</fullName>
    </submittedName>
</protein>